<reference evidence="2" key="1">
    <citation type="submission" date="2025-08" db="UniProtKB">
        <authorList>
            <consortium name="Ensembl"/>
        </authorList>
    </citation>
    <scope>IDENTIFICATION</scope>
</reference>
<name>A0A8C6N214_MUSSI</name>
<evidence type="ECO:0000313" key="3">
    <source>
        <dbReference type="Proteomes" id="UP000694415"/>
    </source>
</evidence>
<evidence type="ECO:0000313" key="2">
    <source>
        <dbReference type="Ensembl" id="ENSMSIP00000030121.1"/>
    </source>
</evidence>
<keyword evidence="3" id="KW-1185">Reference proteome</keyword>
<reference evidence="2" key="2">
    <citation type="submission" date="2025-09" db="UniProtKB">
        <authorList>
            <consortium name="Ensembl"/>
        </authorList>
    </citation>
    <scope>IDENTIFICATION</scope>
</reference>
<dbReference type="GeneTree" id="ENSGT00900000143507"/>
<feature type="compositionally biased region" description="Polar residues" evidence="1">
    <location>
        <begin position="14"/>
        <end position="23"/>
    </location>
</feature>
<dbReference type="AlphaFoldDB" id="A0A8C6N214"/>
<evidence type="ECO:0000256" key="1">
    <source>
        <dbReference type="SAM" id="MobiDB-lite"/>
    </source>
</evidence>
<organism evidence="2 3">
    <name type="scientific">Mus spicilegus</name>
    <name type="common">Mound-building mouse</name>
    <dbReference type="NCBI Taxonomy" id="10103"/>
    <lineage>
        <taxon>Eukaryota</taxon>
        <taxon>Metazoa</taxon>
        <taxon>Chordata</taxon>
        <taxon>Craniata</taxon>
        <taxon>Vertebrata</taxon>
        <taxon>Euteleostomi</taxon>
        <taxon>Mammalia</taxon>
        <taxon>Eutheria</taxon>
        <taxon>Euarchontoglires</taxon>
        <taxon>Glires</taxon>
        <taxon>Rodentia</taxon>
        <taxon>Myomorpha</taxon>
        <taxon>Muroidea</taxon>
        <taxon>Muridae</taxon>
        <taxon>Murinae</taxon>
        <taxon>Mus</taxon>
        <taxon>Mus</taxon>
    </lineage>
</organism>
<dbReference type="Ensembl" id="ENSMSIT00000037942.1">
    <property type="protein sequence ID" value="ENSMSIP00000030121.1"/>
    <property type="gene ID" value="ENSMSIG00000025270.1"/>
</dbReference>
<sequence>MAQVKPLSERTHFLASSTPCSTEGSREPFRLELFREQSATRAAFAAPPQPTAQQVEGKDSRQQHRGHGLLLRALPEAQLETVFTQPSATYFHTPVTGIKLVAL</sequence>
<dbReference type="Proteomes" id="UP000694415">
    <property type="component" value="Unplaced"/>
</dbReference>
<accession>A0A8C6N214</accession>
<feature type="region of interest" description="Disordered" evidence="1">
    <location>
        <begin position="1"/>
        <end position="26"/>
    </location>
</feature>
<feature type="compositionally biased region" description="Low complexity" evidence="1">
    <location>
        <begin position="43"/>
        <end position="54"/>
    </location>
</feature>
<proteinExistence type="predicted"/>
<protein>
    <submittedName>
        <fullName evidence="2">Uncharacterized protein</fullName>
    </submittedName>
</protein>
<feature type="region of interest" description="Disordered" evidence="1">
    <location>
        <begin position="43"/>
        <end position="66"/>
    </location>
</feature>